<sequence>MSKETAPSELKVAELRQELSARGLSTKGVKKVLVERLTEALENDNTGSGTDNNDGGCDDDGDSEDKIELLPEEEKTDGNMVPSPHSGEGSGPVEDSTNAEVKLESATEQANGMDVDNATNDKAEEKIGADIAEENMHRKRKLSNSAAATDAGAATAEQADNESKGTSDATVPTQDATHATEVGDKSETNASVTDSLYIKNLERPLTVFKLRELLGRYGAIKDIWLNSIKTRAYVHFDSKETAAAAFDGINGTKFPPEHGKTLECGVITHRRMEELVEIEVSMIEAVHNMDLIATPTGGGNCRIELVNIKGRDAGRRAKAEKVPGAKVGEIRQTEKIAGGQSVSLVVAATSAAAEEAKRAAKAGRVDERLRKVEHRDGEGDMTSIETDALTRRTKAQPAITFRPLTDDQVAAKKAATGRV</sequence>
<accession>A0A2G5B7C0</accession>
<dbReference type="Pfam" id="PF02037">
    <property type="entry name" value="SAP"/>
    <property type="match status" value="1"/>
</dbReference>
<feature type="compositionally biased region" description="Polar residues" evidence="2">
    <location>
        <begin position="164"/>
        <end position="177"/>
    </location>
</feature>
<evidence type="ECO:0000259" key="4">
    <source>
        <dbReference type="PROSITE" id="PS50800"/>
    </source>
</evidence>
<protein>
    <recommendedName>
        <fullName evidence="7">SAP domain-containing protein</fullName>
    </recommendedName>
</protein>
<dbReference type="SMART" id="SM00513">
    <property type="entry name" value="SAP"/>
    <property type="match status" value="1"/>
</dbReference>
<feature type="compositionally biased region" description="Basic and acidic residues" evidence="2">
    <location>
        <begin position="64"/>
        <end position="77"/>
    </location>
</feature>
<dbReference type="PROSITE" id="PS50800">
    <property type="entry name" value="SAP"/>
    <property type="match status" value="1"/>
</dbReference>
<dbReference type="InterPro" id="IPR012677">
    <property type="entry name" value="Nucleotide-bd_a/b_plait_sf"/>
</dbReference>
<keyword evidence="1" id="KW-0694">RNA-binding</keyword>
<dbReference type="PANTHER" id="PTHR47031">
    <property type="entry name" value="SAP DNA-BINDING DOMAIN-CONTAINING PROTEIN"/>
    <property type="match status" value="1"/>
</dbReference>
<dbReference type="OrthoDB" id="445357at2759"/>
<feature type="domain" description="RRM" evidence="3">
    <location>
        <begin position="194"/>
        <end position="269"/>
    </location>
</feature>
<dbReference type="AlphaFoldDB" id="A0A2G5B7C0"/>
<feature type="region of interest" description="Disordered" evidence="2">
    <location>
        <begin position="40"/>
        <end position="187"/>
    </location>
</feature>
<evidence type="ECO:0000313" key="6">
    <source>
        <dbReference type="Proteomes" id="UP000242474"/>
    </source>
</evidence>
<dbReference type="Gene3D" id="3.30.70.330">
    <property type="match status" value="1"/>
</dbReference>
<dbReference type="STRING" id="763665.A0A2G5B7C0"/>
<organism evidence="5 6">
    <name type="scientific">Coemansia reversa (strain ATCC 12441 / NRRL 1564)</name>
    <dbReference type="NCBI Taxonomy" id="763665"/>
    <lineage>
        <taxon>Eukaryota</taxon>
        <taxon>Fungi</taxon>
        <taxon>Fungi incertae sedis</taxon>
        <taxon>Zoopagomycota</taxon>
        <taxon>Kickxellomycotina</taxon>
        <taxon>Kickxellomycetes</taxon>
        <taxon>Kickxellales</taxon>
        <taxon>Kickxellaceae</taxon>
        <taxon>Coemansia</taxon>
    </lineage>
</organism>
<dbReference type="InterPro" id="IPR035979">
    <property type="entry name" value="RBD_domain_sf"/>
</dbReference>
<dbReference type="PROSITE" id="PS50102">
    <property type="entry name" value="RRM"/>
    <property type="match status" value="1"/>
</dbReference>
<keyword evidence="6" id="KW-1185">Reference proteome</keyword>
<feature type="compositionally biased region" description="Low complexity" evidence="2">
    <location>
        <begin position="143"/>
        <end position="158"/>
    </location>
</feature>
<evidence type="ECO:0008006" key="7">
    <source>
        <dbReference type="Google" id="ProtNLM"/>
    </source>
</evidence>
<dbReference type="PANTHER" id="PTHR47031:SF3">
    <property type="entry name" value="SAP DOMAIN-CONTAINING PROTEIN"/>
    <property type="match status" value="1"/>
</dbReference>
<gene>
    <name evidence="5" type="ORF">COEREDRAFT_9766</name>
</gene>
<evidence type="ECO:0000256" key="1">
    <source>
        <dbReference type="PROSITE-ProRule" id="PRU00176"/>
    </source>
</evidence>
<name>A0A2G5B7C0_COERN</name>
<feature type="domain" description="SAP" evidence="4">
    <location>
        <begin position="7"/>
        <end position="41"/>
    </location>
</feature>
<dbReference type="Pfam" id="PF00076">
    <property type="entry name" value="RRM_1"/>
    <property type="match status" value="1"/>
</dbReference>
<dbReference type="InterPro" id="IPR000504">
    <property type="entry name" value="RRM_dom"/>
</dbReference>
<feature type="compositionally biased region" description="Low complexity" evidence="2">
    <location>
        <begin position="43"/>
        <end position="55"/>
    </location>
</feature>
<evidence type="ECO:0000256" key="2">
    <source>
        <dbReference type="SAM" id="MobiDB-lite"/>
    </source>
</evidence>
<feature type="compositionally biased region" description="Basic and acidic residues" evidence="2">
    <location>
        <begin position="119"/>
        <end position="128"/>
    </location>
</feature>
<proteinExistence type="predicted"/>
<dbReference type="InterPro" id="IPR034257">
    <property type="entry name" value="Acinus_RRM"/>
</dbReference>
<evidence type="ECO:0000313" key="5">
    <source>
        <dbReference type="EMBL" id="PIA14899.1"/>
    </source>
</evidence>
<dbReference type="EMBL" id="KZ303511">
    <property type="protein sequence ID" value="PIA14899.1"/>
    <property type="molecule type" value="Genomic_DNA"/>
</dbReference>
<dbReference type="Proteomes" id="UP000242474">
    <property type="component" value="Unassembled WGS sequence"/>
</dbReference>
<feature type="region of interest" description="Disordered" evidence="2">
    <location>
        <begin position="374"/>
        <end position="419"/>
    </location>
</feature>
<dbReference type="GO" id="GO:0003723">
    <property type="term" value="F:RNA binding"/>
    <property type="evidence" value="ECO:0007669"/>
    <property type="project" value="UniProtKB-UniRule"/>
</dbReference>
<dbReference type="InterPro" id="IPR003034">
    <property type="entry name" value="SAP_dom"/>
</dbReference>
<dbReference type="CDD" id="cd12432">
    <property type="entry name" value="RRM_ACINU"/>
    <property type="match status" value="1"/>
</dbReference>
<dbReference type="InterPro" id="IPR036361">
    <property type="entry name" value="SAP_dom_sf"/>
</dbReference>
<dbReference type="Gene3D" id="1.10.720.30">
    <property type="entry name" value="SAP domain"/>
    <property type="match status" value="1"/>
</dbReference>
<evidence type="ECO:0000259" key="3">
    <source>
        <dbReference type="PROSITE" id="PS50102"/>
    </source>
</evidence>
<reference evidence="5 6" key="1">
    <citation type="journal article" date="2015" name="Genome Biol. Evol.">
        <title>Phylogenomic analyses indicate that early fungi evolved digesting cell walls of algal ancestors of land plants.</title>
        <authorList>
            <person name="Chang Y."/>
            <person name="Wang S."/>
            <person name="Sekimoto S."/>
            <person name="Aerts A.L."/>
            <person name="Choi C."/>
            <person name="Clum A."/>
            <person name="LaButti K.M."/>
            <person name="Lindquist E.A."/>
            <person name="Yee Ngan C."/>
            <person name="Ohm R.A."/>
            <person name="Salamov A.A."/>
            <person name="Grigoriev I.V."/>
            <person name="Spatafora J.W."/>
            <person name="Berbee M.L."/>
        </authorList>
    </citation>
    <scope>NUCLEOTIDE SEQUENCE [LARGE SCALE GENOMIC DNA]</scope>
    <source>
        <strain evidence="5 6">NRRL 1564</strain>
    </source>
</reference>
<dbReference type="SUPFAM" id="SSF68906">
    <property type="entry name" value="SAP domain"/>
    <property type="match status" value="1"/>
</dbReference>
<dbReference type="SMART" id="SM00360">
    <property type="entry name" value="RRM"/>
    <property type="match status" value="1"/>
</dbReference>
<dbReference type="SUPFAM" id="SSF54928">
    <property type="entry name" value="RNA-binding domain, RBD"/>
    <property type="match status" value="1"/>
</dbReference>